<dbReference type="SUPFAM" id="SSF117281">
    <property type="entry name" value="Kelch motif"/>
    <property type="match status" value="1"/>
</dbReference>
<keyword evidence="4" id="KW-0812">Transmembrane</keyword>
<feature type="signal peptide" evidence="5">
    <location>
        <begin position="1"/>
        <end position="27"/>
    </location>
</feature>
<feature type="transmembrane region" description="Helical" evidence="4">
    <location>
        <begin position="831"/>
        <end position="852"/>
    </location>
</feature>
<dbReference type="PANTHER" id="PTHR46093:SF18">
    <property type="entry name" value="FIBRONECTIN TYPE-III DOMAIN-CONTAINING PROTEIN"/>
    <property type="match status" value="1"/>
</dbReference>
<sequence length="973" mass="104577">MAHYPASISFPLLSILFSLSLYSEISGAPATNTPVPPLQWIEITESLSGSPPPGLSYASIGYDPDSSTLIIFGGESNNFPQQQTYLLNTNSLSWSSPNPLTQTDVKPPPRSMAISGRDFAASNRHGFVVIGGKGQNGDPLSDAWEFDYNNQFWTNISISQGGPSARYNAAGGTDLTASTVQDPIVAGPNNTFYIAGGFDGQNALSLSDVWQFHVAGVLSSNNVDDVVGSWTQVQFSDNLPSRVRQGGAVMPSAMVVAAGGCSSDDSSDNTCAQQDSHILNVNATRDISPDGCPAPRVGPVVVPNYNSASGSFAKQALMLLGTFNDTLWDDGNGLNRGEVDILDIDTGVWTRVIPSGDPSSGSVKYPIPREGAATFSYSQALVGGNSAVGSDVLVFGGKDADGNYLSDVWILRAYQGEITQSNETWSGFGDGNLGSGVNASGTGVTIEYLTSCAQARTASATSSTSSPVLTSTSTPTPNPSGTPAATIVFPYDTATSHKVISPVSVALLLAALVFYRMSTPSTPRAALTGPHMGFVWLAGLTGLAAYAVGIVGIVVAFTTISSTSNSALRKRASSNLSLKTNHGKIALAFFIILYAVVPFLFAAYFLRNRENKKKAIVVLEPVKERERQDSNEASFTALMTPAKEKFTPGHRATVSSPDITSNSLRQESPTRTRRRSFFGGYFWQKKERNSTESTEAQESINSGGPSHSFEVLNRGNRLRRLSAAGSNSYFGGSSHKAQTGVPRSLSDLDWLNRRQNVAAFSDLDYALTRLNRAQAATPLECARPPTTESPAFPRPMLPPPPLSILHLLLHAAILAMCIVTLVQLWERAPKAAFAVFLAWTVAFYCILFSLSWRGMPHASILSVILSSLRYHQVPHPPPNPDSDPSSRAASRSGLYAFPTDSRNPYTFHQPPVRRAVSTQEDDLLSSSTHGYPRSDEDDEDEETQQRRIEEEMARRDVSIVTVPKRRLWITNPS</sequence>
<dbReference type="PANTHER" id="PTHR46093">
    <property type="entry name" value="ACYL-COA-BINDING DOMAIN-CONTAINING PROTEIN 5"/>
    <property type="match status" value="1"/>
</dbReference>
<evidence type="ECO:0000313" key="7">
    <source>
        <dbReference type="Proteomes" id="UP000757232"/>
    </source>
</evidence>
<dbReference type="EMBL" id="LNZH02000191">
    <property type="protein sequence ID" value="OCB87543.1"/>
    <property type="molecule type" value="Genomic_DNA"/>
</dbReference>
<protein>
    <submittedName>
        <fullName evidence="6">Uncharacterized protein</fullName>
    </submittedName>
</protein>
<feature type="transmembrane region" description="Helical" evidence="4">
    <location>
        <begin position="804"/>
        <end position="825"/>
    </location>
</feature>
<feature type="transmembrane region" description="Helical" evidence="4">
    <location>
        <begin position="499"/>
        <end position="515"/>
    </location>
</feature>
<dbReference type="InterPro" id="IPR015915">
    <property type="entry name" value="Kelch-typ_b-propeller"/>
</dbReference>
<organism evidence="6 7">
    <name type="scientific">Sanghuangporus baumii</name>
    <name type="common">Phellinus baumii</name>
    <dbReference type="NCBI Taxonomy" id="108892"/>
    <lineage>
        <taxon>Eukaryota</taxon>
        <taxon>Fungi</taxon>
        <taxon>Dikarya</taxon>
        <taxon>Basidiomycota</taxon>
        <taxon>Agaricomycotina</taxon>
        <taxon>Agaricomycetes</taxon>
        <taxon>Hymenochaetales</taxon>
        <taxon>Hymenochaetaceae</taxon>
        <taxon>Sanghuangporus</taxon>
    </lineage>
</organism>
<keyword evidence="5" id="KW-0732">Signal</keyword>
<evidence type="ECO:0000256" key="5">
    <source>
        <dbReference type="SAM" id="SignalP"/>
    </source>
</evidence>
<evidence type="ECO:0000256" key="3">
    <source>
        <dbReference type="SAM" id="MobiDB-lite"/>
    </source>
</evidence>
<feature type="region of interest" description="Disordered" evidence="3">
    <location>
        <begin position="688"/>
        <end position="710"/>
    </location>
</feature>
<feature type="compositionally biased region" description="Basic and acidic residues" evidence="3">
    <location>
        <begin position="943"/>
        <end position="954"/>
    </location>
</feature>
<name>A0A9Q5N8D7_SANBA</name>
<feature type="region of interest" description="Disordered" evidence="3">
    <location>
        <begin position="896"/>
        <end position="954"/>
    </location>
</feature>
<feature type="chain" id="PRO_5040427965" evidence="5">
    <location>
        <begin position="28"/>
        <end position="973"/>
    </location>
</feature>
<evidence type="ECO:0000313" key="6">
    <source>
        <dbReference type="EMBL" id="OCB87543.1"/>
    </source>
</evidence>
<dbReference type="AlphaFoldDB" id="A0A9Q5N8D7"/>
<dbReference type="Pfam" id="PF24681">
    <property type="entry name" value="Kelch_KLHDC2_KLHL20_DRC7"/>
    <property type="match status" value="1"/>
</dbReference>
<feature type="compositionally biased region" description="Polar residues" evidence="3">
    <location>
        <begin position="691"/>
        <end position="705"/>
    </location>
</feature>
<accession>A0A9Q5N8D7</accession>
<feature type="transmembrane region" description="Helical" evidence="4">
    <location>
        <begin position="585"/>
        <end position="606"/>
    </location>
</feature>
<dbReference type="OrthoDB" id="10250130at2759"/>
<comment type="caution">
    <text evidence="6">The sequence shown here is derived from an EMBL/GenBank/DDBJ whole genome shotgun (WGS) entry which is preliminary data.</text>
</comment>
<feature type="region of interest" description="Disordered" evidence="3">
    <location>
        <begin position="646"/>
        <end position="672"/>
    </location>
</feature>
<dbReference type="Gene3D" id="2.120.10.80">
    <property type="entry name" value="Kelch-type beta propeller"/>
    <property type="match status" value="2"/>
</dbReference>
<keyword evidence="7" id="KW-1185">Reference proteome</keyword>
<feature type="transmembrane region" description="Helical" evidence="4">
    <location>
        <begin position="535"/>
        <end position="560"/>
    </location>
</feature>
<keyword evidence="4" id="KW-0472">Membrane</keyword>
<gene>
    <name evidence="6" type="ORF">A7U60_g5448</name>
</gene>
<proteinExistence type="predicted"/>
<evidence type="ECO:0000256" key="2">
    <source>
        <dbReference type="ARBA" id="ARBA00022737"/>
    </source>
</evidence>
<evidence type="ECO:0000256" key="4">
    <source>
        <dbReference type="SAM" id="Phobius"/>
    </source>
</evidence>
<reference evidence="6" key="1">
    <citation type="submission" date="2016-06" db="EMBL/GenBank/DDBJ databases">
        <title>Draft Genome sequence of the fungus Inonotus baumii.</title>
        <authorList>
            <person name="Zhu H."/>
            <person name="Lin W."/>
        </authorList>
    </citation>
    <scope>NUCLEOTIDE SEQUENCE</scope>
    <source>
        <strain evidence="6">821</strain>
    </source>
</reference>
<evidence type="ECO:0000256" key="1">
    <source>
        <dbReference type="ARBA" id="ARBA00022441"/>
    </source>
</evidence>
<feature type="compositionally biased region" description="Polar residues" evidence="3">
    <location>
        <begin position="653"/>
        <end position="669"/>
    </location>
</feature>
<keyword evidence="2" id="KW-0677">Repeat</keyword>
<dbReference type="Proteomes" id="UP000757232">
    <property type="component" value="Unassembled WGS sequence"/>
</dbReference>
<keyword evidence="4" id="KW-1133">Transmembrane helix</keyword>
<keyword evidence="1" id="KW-0880">Kelch repeat</keyword>